<reference evidence="4 5" key="1">
    <citation type="submission" date="2020-07" db="EMBL/GenBank/DDBJ databases">
        <title>Comparative genomics of pyrophilous fungi reveals a link between fire events and developmental genes.</title>
        <authorList>
            <consortium name="DOE Joint Genome Institute"/>
            <person name="Steindorff A.S."/>
            <person name="Carver A."/>
            <person name="Calhoun S."/>
            <person name="Stillman K."/>
            <person name="Liu H."/>
            <person name="Lipzen A."/>
            <person name="Pangilinan J."/>
            <person name="Labutti K."/>
            <person name="Bruns T.D."/>
            <person name="Grigoriev I.V."/>
        </authorList>
    </citation>
    <scope>NUCLEOTIDE SEQUENCE [LARGE SCALE GENOMIC DNA]</scope>
    <source>
        <strain evidence="4 5">CBS 144469</strain>
    </source>
</reference>
<organism evidence="4 5">
    <name type="scientific">Ephemerocybe angulata</name>
    <dbReference type="NCBI Taxonomy" id="980116"/>
    <lineage>
        <taxon>Eukaryota</taxon>
        <taxon>Fungi</taxon>
        <taxon>Dikarya</taxon>
        <taxon>Basidiomycota</taxon>
        <taxon>Agaricomycotina</taxon>
        <taxon>Agaricomycetes</taxon>
        <taxon>Agaricomycetidae</taxon>
        <taxon>Agaricales</taxon>
        <taxon>Agaricineae</taxon>
        <taxon>Psathyrellaceae</taxon>
        <taxon>Ephemerocybe</taxon>
    </lineage>
</organism>
<feature type="domain" description="DUF6533" evidence="3">
    <location>
        <begin position="21"/>
        <end position="66"/>
    </location>
</feature>
<name>A0A8H6HNL4_9AGAR</name>
<feature type="compositionally biased region" description="Polar residues" evidence="1">
    <location>
        <begin position="300"/>
        <end position="312"/>
    </location>
</feature>
<feature type="transmembrane region" description="Helical" evidence="2">
    <location>
        <begin position="65"/>
        <end position="83"/>
    </location>
</feature>
<evidence type="ECO:0000256" key="1">
    <source>
        <dbReference type="SAM" id="MobiDB-lite"/>
    </source>
</evidence>
<comment type="caution">
    <text evidence="4">The sequence shown here is derived from an EMBL/GenBank/DDBJ whole genome shotgun (WGS) entry which is preliminary data.</text>
</comment>
<dbReference type="OrthoDB" id="2958007at2759"/>
<evidence type="ECO:0000259" key="3">
    <source>
        <dbReference type="Pfam" id="PF20151"/>
    </source>
</evidence>
<evidence type="ECO:0000256" key="2">
    <source>
        <dbReference type="SAM" id="Phobius"/>
    </source>
</evidence>
<dbReference type="Pfam" id="PF20151">
    <property type="entry name" value="DUF6533"/>
    <property type="match status" value="1"/>
</dbReference>
<keyword evidence="2" id="KW-0812">Transmembrane</keyword>
<feature type="transmembrane region" description="Helical" evidence="2">
    <location>
        <begin position="220"/>
        <end position="240"/>
    </location>
</feature>
<proteinExistence type="predicted"/>
<dbReference type="EMBL" id="JACGCI010000066">
    <property type="protein sequence ID" value="KAF6749063.1"/>
    <property type="molecule type" value="Genomic_DNA"/>
</dbReference>
<keyword evidence="2" id="KW-0472">Membrane</keyword>
<dbReference type="InterPro" id="IPR045340">
    <property type="entry name" value="DUF6533"/>
</dbReference>
<evidence type="ECO:0000313" key="5">
    <source>
        <dbReference type="Proteomes" id="UP000521943"/>
    </source>
</evidence>
<accession>A0A8H6HNL4</accession>
<keyword evidence="5" id="KW-1185">Reference proteome</keyword>
<keyword evidence="2" id="KW-1133">Transmembrane helix</keyword>
<gene>
    <name evidence="4" type="ORF">DFP72DRAFT_1173810</name>
</gene>
<feature type="transmembrane region" description="Helical" evidence="2">
    <location>
        <begin position="125"/>
        <end position="148"/>
    </location>
</feature>
<dbReference type="Proteomes" id="UP000521943">
    <property type="component" value="Unassembled WGS sequence"/>
</dbReference>
<feature type="transmembrane region" description="Helical" evidence="2">
    <location>
        <begin position="95"/>
        <end position="118"/>
    </location>
</feature>
<dbReference type="AlphaFoldDB" id="A0A8H6HNL4"/>
<feature type="transmembrane region" description="Helical" evidence="2">
    <location>
        <begin position="179"/>
        <end position="200"/>
    </location>
</feature>
<feature type="region of interest" description="Disordered" evidence="1">
    <location>
        <begin position="294"/>
        <end position="316"/>
    </location>
</feature>
<sequence length="341" mass="38793">MDQENLDEVAYTVRIYKIQEYILVGTWSALIYYFATTFDEEVSVIWPQSWRKLGKWLYILTRYPVPFRILFTVIGFFPIGVPASLSACTVYNRGFWVMGITSITAAEATFWVCIYALLEGKLRYLVLLVLTFLGLTIPIQVFQGLYIMQERAVPLEELTVELRYACEIDSPSSFRFQTISTYLSLSRTTLALLVATCTIIVRYRRQKNTLINVIRREGGFYYMSAFTLNFIGSLVRTPSIPFVDNYGVLNELNNLILVIFSGRLLLKLQEVNGLRTQAMVSTLMFDHSVHTTEDWDGSTEEANSSTSPNLTVTGEPKAFDMEQHKGRGDVLEKTVLGSNAC</sequence>
<evidence type="ECO:0000313" key="4">
    <source>
        <dbReference type="EMBL" id="KAF6749063.1"/>
    </source>
</evidence>
<protein>
    <recommendedName>
        <fullName evidence="3">DUF6533 domain-containing protein</fullName>
    </recommendedName>
</protein>